<dbReference type="PROSITE" id="PS50292">
    <property type="entry name" value="PEROXIDASE_3"/>
    <property type="match status" value="1"/>
</dbReference>
<reference evidence="2 3" key="1">
    <citation type="submission" date="2024-09" db="EMBL/GenBank/DDBJ databases">
        <title>A chromosome-level genome assembly of Gray's grenadier anchovy, Coilia grayii.</title>
        <authorList>
            <person name="Fu Z."/>
        </authorList>
    </citation>
    <scope>NUCLEOTIDE SEQUENCE [LARGE SCALE GENOMIC DNA]</scope>
    <source>
        <strain evidence="2">G4</strain>
        <tissue evidence="2">Muscle</tissue>
    </source>
</reference>
<dbReference type="InterPro" id="IPR019791">
    <property type="entry name" value="Haem_peroxidase_animal"/>
</dbReference>
<feature type="compositionally biased region" description="Gly residues" evidence="1">
    <location>
        <begin position="467"/>
        <end position="476"/>
    </location>
</feature>
<dbReference type="Gene3D" id="1.10.640.10">
    <property type="entry name" value="Haem peroxidase domain superfamily, animal type"/>
    <property type="match status" value="2"/>
</dbReference>
<evidence type="ECO:0000313" key="3">
    <source>
        <dbReference type="Proteomes" id="UP001591681"/>
    </source>
</evidence>
<feature type="region of interest" description="Disordered" evidence="1">
    <location>
        <begin position="346"/>
        <end position="509"/>
    </location>
</feature>
<evidence type="ECO:0000313" key="2">
    <source>
        <dbReference type="EMBL" id="KAL2099322.1"/>
    </source>
</evidence>
<dbReference type="InterPro" id="IPR037120">
    <property type="entry name" value="Haem_peroxidase_sf_animal"/>
</dbReference>
<comment type="caution">
    <text evidence="2">The sequence shown here is derived from an EMBL/GenBank/DDBJ whole genome shotgun (WGS) entry which is preliminary data.</text>
</comment>
<dbReference type="Proteomes" id="UP001591681">
    <property type="component" value="Unassembled WGS sequence"/>
</dbReference>
<dbReference type="PRINTS" id="PR00457">
    <property type="entry name" value="ANPEROXIDASE"/>
</dbReference>
<evidence type="ECO:0008006" key="4">
    <source>
        <dbReference type="Google" id="ProtNLM"/>
    </source>
</evidence>
<dbReference type="PANTHER" id="PTHR11475:SF60">
    <property type="entry name" value="THYROID PEROXIDASE"/>
    <property type="match status" value="1"/>
</dbReference>
<organism evidence="2 3">
    <name type="scientific">Coilia grayii</name>
    <name type="common">Gray's grenadier anchovy</name>
    <dbReference type="NCBI Taxonomy" id="363190"/>
    <lineage>
        <taxon>Eukaryota</taxon>
        <taxon>Metazoa</taxon>
        <taxon>Chordata</taxon>
        <taxon>Craniata</taxon>
        <taxon>Vertebrata</taxon>
        <taxon>Euteleostomi</taxon>
        <taxon>Actinopterygii</taxon>
        <taxon>Neopterygii</taxon>
        <taxon>Teleostei</taxon>
        <taxon>Clupei</taxon>
        <taxon>Clupeiformes</taxon>
        <taxon>Clupeoidei</taxon>
        <taxon>Engraulidae</taxon>
        <taxon>Coilinae</taxon>
        <taxon>Coilia</taxon>
    </lineage>
</organism>
<gene>
    <name evidence="2" type="ORF">ACEWY4_005802</name>
</gene>
<dbReference type="InterPro" id="IPR010255">
    <property type="entry name" value="Haem_peroxidase_sf"/>
</dbReference>
<protein>
    <recommendedName>
        <fullName evidence="4">Thyroid peroxidase</fullName>
    </recommendedName>
</protein>
<dbReference type="AlphaFoldDB" id="A0ABD1KJI2"/>
<sequence>MFALLRQPGPETLVISKAAVVFETTLQLIKAKARRRHKRAIAVTEYLSVEDVERIANWSGCPDPFQPDDCPQGDHSNKYRSIDGVCNNRNNPLWGAANTALARWLPAEYEDGESQPKGWNVGRQYSGFQLPRVREVSKRIMQGSGSSPVPMLEDEEYAQMLVDWGQYIDHDISFTPQSSSISTAFPSLQDCLSTCDNTGPCFPIESSLIPGDDIPPDCFSDTGFASPICRLDLKIPPEDQLFGRKRCLPFFRSSPACLSAAEESRSSGPRHRRDLQQMLQRQQTNAVTSFLDASTVYGHSPVLQSLLREPASPAGLLAVNHRFADADGRAFLPSVASNTLSACFQEPSSGGGGEDDNGGGCSSGQSGGDGGDHDGGQSSGESSGGGGGGEDENGGRSHGESGGGGGGYDDGGHSSGESSGGGGENNAGHNNADSSGGGGGGGEDDGGCNSGQSGGDDDNGGCSHGESSGGEGGGDVDSGRSSGHSSGGGDDDGRRSIGESGDGRGGVRRRADRVECFLAGDSRVNEVLPLTALHTLWVREHNRVAATLKALNPQWSAEVTYQESRKIIGALHQASAFS</sequence>
<dbReference type="EMBL" id="JBHFQA010000005">
    <property type="protein sequence ID" value="KAL2099322.1"/>
    <property type="molecule type" value="Genomic_DNA"/>
</dbReference>
<keyword evidence="3" id="KW-1185">Reference proteome</keyword>
<dbReference type="Pfam" id="PF03098">
    <property type="entry name" value="An_peroxidase"/>
    <property type="match status" value="3"/>
</dbReference>
<feature type="compositionally biased region" description="Gly residues" evidence="1">
    <location>
        <begin position="358"/>
        <end position="369"/>
    </location>
</feature>
<proteinExistence type="predicted"/>
<name>A0ABD1KJI2_9TELE</name>
<dbReference type="SUPFAM" id="SSF48113">
    <property type="entry name" value="Heme-dependent peroxidases"/>
    <property type="match status" value="1"/>
</dbReference>
<evidence type="ECO:0000256" key="1">
    <source>
        <dbReference type="SAM" id="MobiDB-lite"/>
    </source>
</evidence>
<feature type="compositionally biased region" description="Gly residues" evidence="1">
    <location>
        <begin position="400"/>
        <end position="409"/>
    </location>
</feature>
<dbReference type="PANTHER" id="PTHR11475">
    <property type="entry name" value="OXIDASE/PEROXIDASE"/>
    <property type="match status" value="1"/>
</dbReference>
<accession>A0ABD1KJI2</accession>